<dbReference type="Pfam" id="PF07796">
    <property type="entry name" value="DUF1638"/>
    <property type="match status" value="1"/>
</dbReference>
<evidence type="ECO:0000313" key="3">
    <source>
        <dbReference type="Proteomes" id="UP000297295"/>
    </source>
</evidence>
<name>A0A4E0QBR6_9EURY</name>
<accession>A0A4E0QBR6</accession>
<evidence type="ECO:0000259" key="1">
    <source>
        <dbReference type="Pfam" id="PF07796"/>
    </source>
</evidence>
<dbReference type="AlphaFoldDB" id="A0A4E0QBR6"/>
<protein>
    <recommendedName>
        <fullName evidence="1">DUF1638 domain-containing protein</fullName>
    </recommendedName>
</protein>
<dbReference type="InterPro" id="IPR012437">
    <property type="entry name" value="DUF1638"/>
</dbReference>
<dbReference type="OrthoDB" id="53190at2157"/>
<gene>
    <name evidence="2" type="ORF">CUN85_03795</name>
</gene>
<dbReference type="Proteomes" id="UP000297295">
    <property type="component" value="Unassembled WGS sequence"/>
</dbReference>
<comment type="caution">
    <text evidence="2">The sequence shown here is derived from an EMBL/GenBank/DDBJ whole genome shotgun (WGS) entry which is preliminary data.</text>
</comment>
<dbReference type="RefSeq" id="WP_135389128.1">
    <property type="nucleotide sequence ID" value="NZ_PGGK01000003.1"/>
</dbReference>
<dbReference type="EMBL" id="PGGK01000003">
    <property type="protein sequence ID" value="TGC10624.1"/>
    <property type="molecule type" value="Genomic_DNA"/>
</dbReference>
<sequence>MWAANWWEMMVSAGMTPDPDNIKLSKFVFDHVGYKNVVRLDTGLYYEKEFDSMVEEFAKLFDFRIVDMEASPELIDRCYRNLCEDVSG</sequence>
<evidence type="ECO:0000313" key="2">
    <source>
        <dbReference type="EMBL" id="TGC10624.1"/>
    </source>
</evidence>
<proteinExistence type="predicted"/>
<organism evidence="2 3">
    <name type="scientific">Methanolobus halotolerans</name>
    <dbReference type="NCBI Taxonomy" id="2052935"/>
    <lineage>
        <taxon>Archaea</taxon>
        <taxon>Methanobacteriati</taxon>
        <taxon>Methanobacteriota</taxon>
        <taxon>Stenosarchaea group</taxon>
        <taxon>Methanomicrobia</taxon>
        <taxon>Methanosarcinales</taxon>
        <taxon>Methanosarcinaceae</taxon>
        <taxon>Methanolobus</taxon>
    </lineage>
</organism>
<reference evidence="2 3" key="1">
    <citation type="submission" date="2017-11" db="EMBL/GenBank/DDBJ databases">
        <title>Isolation and Characterization of Methanogenic Archaea from Saline Meromictic Lake at Siberia.</title>
        <authorList>
            <person name="Shen Y."/>
            <person name="Huang H.-H."/>
            <person name="Lai M.-C."/>
            <person name="Chen S.-C."/>
        </authorList>
    </citation>
    <scope>NUCLEOTIDE SEQUENCE [LARGE SCALE GENOMIC DNA]</scope>
    <source>
        <strain evidence="2 3">SY-01</strain>
    </source>
</reference>
<feature type="domain" description="DUF1638" evidence="1">
    <location>
        <begin position="1"/>
        <end position="78"/>
    </location>
</feature>
<keyword evidence="3" id="KW-1185">Reference proteome</keyword>